<reference evidence="3" key="1">
    <citation type="journal article" date="2019" name="bioRxiv">
        <title>The Genome of the Zebra Mussel, Dreissena polymorpha: A Resource for Invasive Species Research.</title>
        <authorList>
            <person name="McCartney M.A."/>
            <person name="Auch B."/>
            <person name="Kono T."/>
            <person name="Mallez S."/>
            <person name="Zhang Y."/>
            <person name="Obille A."/>
            <person name="Becker A."/>
            <person name="Abrahante J.E."/>
            <person name="Garbe J."/>
            <person name="Badalamenti J.P."/>
            <person name="Herman A."/>
            <person name="Mangelson H."/>
            <person name="Liachko I."/>
            <person name="Sullivan S."/>
            <person name="Sone E.D."/>
            <person name="Koren S."/>
            <person name="Silverstein K.A.T."/>
            <person name="Beckman K.B."/>
            <person name="Gohl D.M."/>
        </authorList>
    </citation>
    <scope>NUCLEOTIDE SEQUENCE</scope>
    <source>
        <strain evidence="3">Duluth1</strain>
        <tissue evidence="3">Whole animal</tissue>
    </source>
</reference>
<gene>
    <name evidence="3" type="ORF">DPMN_160731</name>
</gene>
<dbReference type="EMBL" id="JAIWYP010000008">
    <property type="protein sequence ID" value="KAH3782811.1"/>
    <property type="molecule type" value="Genomic_DNA"/>
</dbReference>
<protein>
    <recommendedName>
        <fullName evidence="5">Secreted protein</fullName>
    </recommendedName>
</protein>
<keyword evidence="2" id="KW-0732">Signal</keyword>
<keyword evidence="4" id="KW-1185">Reference proteome</keyword>
<accession>A0A9D4IP13</accession>
<evidence type="ECO:0000256" key="1">
    <source>
        <dbReference type="SAM" id="MobiDB-lite"/>
    </source>
</evidence>
<dbReference type="AlphaFoldDB" id="A0A9D4IP13"/>
<evidence type="ECO:0008006" key="5">
    <source>
        <dbReference type="Google" id="ProtNLM"/>
    </source>
</evidence>
<feature type="chain" id="PRO_5039655310" description="Secreted protein" evidence="2">
    <location>
        <begin position="18"/>
        <end position="129"/>
    </location>
</feature>
<proteinExistence type="predicted"/>
<name>A0A9D4IP13_DREPO</name>
<reference evidence="3" key="2">
    <citation type="submission" date="2020-11" db="EMBL/GenBank/DDBJ databases">
        <authorList>
            <person name="McCartney M.A."/>
            <person name="Auch B."/>
            <person name="Kono T."/>
            <person name="Mallez S."/>
            <person name="Becker A."/>
            <person name="Gohl D.M."/>
            <person name="Silverstein K.A.T."/>
            <person name="Koren S."/>
            <person name="Bechman K.B."/>
            <person name="Herman A."/>
            <person name="Abrahante J.E."/>
            <person name="Garbe J."/>
        </authorList>
    </citation>
    <scope>NUCLEOTIDE SEQUENCE</scope>
    <source>
        <strain evidence="3">Duluth1</strain>
        <tissue evidence="3">Whole animal</tissue>
    </source>
</reference>
<comment type="caution">
    <text evidence="3">The sequence shown here is derived from an EMBL/GenBank/DDBJ whole genome shotgun (WGS) entry which is preliminary data.</text>
</comment>
<evidence type="ECO:0000313" key="4">
    <source>
        <dbReference type="Proteomes" id="UP000828390"/>
    </source>
</evidence>
<feature type="region of interest" description="Disordered" evidence="1">
    <location>
        <begin position="43"/>
        <end position="129"/>
    </location>
</feature>
<feature type="signal peptide" evidence="2">
    <location>
        <begin position="1"/>
        <end position="17"/>
    </location>
</feature>
<feature type="compositionally biased region" description="Polar residues" evidence="1">
    <location>
        <begin position="108"/>
        <end position="129"/>
    </location>
</feature>
<organism evidence="3 4">
    <name type="scientific">Dreissena polymorpha</name>
    <name type="common">Zebra mussel</name>
    <name type="synonym">Mytilus polymorpha</name>
    <dbReference type="NCBI Taxonomy" id="45954"/>
    <lineage>
        <taxon>Eukaryota</taxon>
        <taxon>Metazoa</taxon>
        <taxon>Spiralia</taxon>
        <taxon>Lophotrochozoa</taxon>
        <taxon>Mollusca</taxon>
        <taxon>Bivalvia</taxon>
        <taxon>Autobranchia</taxon>
        <taxon>Heteroconchia</taxon>
        <taxon>Euheterodonta</taxon>
        <taxon>Imparidentia</taxon>
        <taxon>Neoheterodontei</taxon>
        <taxon>Myida</taxon>
        <taxon>Dreissenoidea</taxon>
        <taxon>Dreissenidae</taxon>
        <taxon>Dreissena</taxon>
    </lineage>
</organism>
<dbReference type="Proteomes" id="UP000828390">
    <property type="component" value="Unassembled WGS sequence"/>
</dbReference>
<evidence type="ECO:0000256" key="2">
    <source>
        <dbReference type="SAM" id="SignalP"/>
    </source>
</evidence>
<sequence length="129" mass="14399">MVMYSIWYVVVVHLSGAEVDEFVGCSRPSVSRGRQYLVPVLRAQGTPPPHERTHAERARTRQHKHTAPPRAPSAAASRDKRTLIHPLAARDNGLIKGRPRSLTEPHPESSSPFPTRLPNIQTMHQAGLY</sequence>
<feature type="compositionally biased region" description="Basic and acidic residues" evidence="1">
    <location>
        <begin position="49"/>
        <end position="59"/>
    </location>
</feature>
<evidence type="ECO:0000313" key="3">
    <source>
        <dbReference type="EMBL" id="KAH3782811.1"/>
    </source>
</evidence>